<evidence type="ECO:0000259" key="4">
    <source>
        <dbReference type="PROSITE" id="PS01031"/>
    </source>
</evidence>
<dbReference type="SUPFAM" id="SSF49764">
    <property type="entry name" value="HSP20-like chaperones"/>
    <property type="match status" value="1"/>
</dbReference>
<dbReference type="Proteomes" id="UP001139494">
    <property type="component" value="Unassembled WGS sequence"/>
</dbReference>
<evidence type="ECO:0000256" key="3">
    <source>
        <dbReference type="SAM" id="MobiDB-lite"/>
    </source>
</evidence>
<dbReference type="PANTHER" id="PTHR11527">
    <property type="entry name" value="HEAT-SHOCK PROTEIN 20 FAMILY MEMBER"/>
    <property type="match status" value="1"/>
</dbReference>
<dbReference type="RefSeq" id="WP_256030474.1">
    <property type="nucleotide sequence ID" value="NZ_JAHLKM010000025.1"/>
</dbReference>
<accession>A0A9R1D6L2</accession>
<evidence type="ECO:0000256" key="2">
    <source>
        <dbReference type="RuleBase" id="RU003616"/>
    </source>
</evidence>
<dbReference type="EMBL" id="JAHLKM010000025">
    <property type="protein sequence ID" value="MCQ4334436.1"/>
    <property type="molecule type" value="Genomic_DNA"/>
</dbReference>
<dbReference type="CDD" id="cd06464">
    <property type="entry name" value="ACD_sHsps-like"/>
    <property type="match status" value="1"/>
</dbReference>
<feature type="region of interest" description="Disordered" evidence="3">
    <location>
        <begin position="183"/>
        <end position="204"/>
    </location>
</feature>
<dbReference type="PROSITE" id="PS51203">
    <property type="entry name" value="CS"/>
    <property type="match status" value="1"/>
</dbReference>
<dbReference type="InterPro" id="IPR031107">
    <property type="entry name" value="Small_HSP"/>
</dbReference>
<dbReference type="InterPro" id="IPR008978">
    <property type="entry name" value="HSP20-like_chaperone"/>
</dbReference>
<comment type="caution">
    <text evidence="6">The sequence shown here is derived from an EMBL/GenBank/DDBJ whole genome shotgun (WGS) entry which is preliminary data.</text>
</comment>
<reference evidence="6" key="1">
    <citation type="journal article" date="2023" name="Front. Microbiol.">
        <title>Genomic-based phylogenetic and metabolic analyses of the genus Natronomonas, and description of Natronomonas aquatica sp. nov.</title>
        <authorList>
            <person name="Garcia-Roldan A."/>
            <person name="Duran-Viseras A."/>
            <person name="de la Haba R.R."/>
            <person name="Corral P."/>
            <person name="Sanchez-Porro C."/>
            <person name="Ventosa A."/>
        </authorList>
    </citation>
    <scope>NUCLEOTIDE SEQUENCE</scope>
    <source>
        <strain evidence="6">F2-12</strain>
    </source>
</reference>
<proteinExistence type="inferred from homology"/>
<feature type="region of interest" description="Disordered" evidence="3">
    <location>
        <begin position="52"/>
        <end position="134"/>
    </location>
</feature>
<evidence type="ECO:0000259" key="5">
    <source>
        <dbReference type="PROSITE" id="PS51203"/>
    </source>
</evidence>
<feature type="domain" description="SHSP" evidence="4">
    <location>
        <begin position="136"/>
        <end position="246"/>
    </location>
</feature>
<dbReference type="AlphaFoldDB" id="A0A9R1D6L2"/>
<dbReference type="PROSITE" id="PS01031">
    <property type="entry name" value="SHSP"/>
    <property type="match status" value="1"/>
</dbReference>
<protein>
    <submittedName>
        <fullName evidence="6">Hsp20/alpha crystallin family protein</fullName>
    </submittedName>
</protein>
<evidence type="ECO:0000313" key="6">
    <source>
        <dbReference type="EMBL" id="MCQ4334436.1"/>
    </source>
</evidence>
<dbReference type="Gene3D" id="2.60.40.790">
    <property type="match status" value="1"/>
</dbReference>
<gene>
    <name evidence="6" type="ORF">KM295_13310</name>
</gene>
<keyword evidence="7" id="KW-1185">Reference proteome</keyword>
<dbReference type="InterPro" id="IPR002068">
    <property type="entry name" value="A-crystallin/Hsp20_dom"/>
</dbReference>
<feature type="compositionally biased region" description="Low complexity" evidence="3">
    <location>
        <begin position="56"/>
        <end position="124"/>
    </location>
</feature>
<feature type="region of interest" description="Disordered" evidence="3">
    <location>
        <begin position="1"/>
        <end position="21"/>
    </location>
</feature>
<feature type="domain" description="CS" evidence="5">
    <location>
        <begin position="140"/>
        <end position="244"/>
    </location>
</feature>
<name>A0A9R1D6L2_9EURY</name>
<comment type="similarity">
    <text evidence="1 2">Belongs to the small heat shock protein (HSP20) family.</text>
</comment>
<organism evidence="6 7">
    <name type="scientific">Natronomonas aquatica</name>
    <dbReference type="NCBI Taxonomy" id="2841590"/>
    <lineage>
        <taxon>Archaea</taxon>
        <taxon>Methanobacteriati</taxon>
        <taxon>Methanobacteriota</taxon>
        <taxon>Stenosarchaea group</taxon>
        <taxon>Halobacteria</taxon>
        <taxon>Halobacteriales</taxon>
        <taxon>Natronomonadaceae</taxon>
        <taxon>Natronomonas</taxon>
    </lineage>
</organism>
<evidence type="ECO:0000256" key="1">
    <source>
        <dbReference type="PROSITE-ProRule" id="PRU00285"/>
    </source>
</evidence>
<dbReference type="Pfam" id="PF00011">
    <property type="entry name" value="HSP20"/>
    <property type="match status" value="1"/>
</dbReference>
<evidence type="ECO:0000313" key="7">
    <source>
        <dbReference type="Proteomes" id="UP001139494"/>
    </source>
</evidence>
<feature type="compositionally biased region" description="Polar residues" evidence="3">
    <location>
        <begin position="125"/>
        <end position="134"/>
    </location>
</feature>
<dbReference type="InterPro" id="IPR007052">
    <property type="entry name" value="CS_dom"/>
</dbReference>
<sequence>MLEYGTTSTARNEGVASQSQEELTALVSNIAAQAAKAAVESIGVTQSGYQAALSGQPLTETQAQQAQQAQSRQAGRVQAQQQAGQQAQPAQTQQAEQLQPQQQTSQAQSQQASPSFSQQATSPQLSAFEQQQARTLSQQQYSPAVDVIERPNEVLILADLPGVDSDSIDVRANDSTISLSAERISSHEEDQQGAPVMSERGKVMQRQIQLPAECNVDDASASWDNGVVEITLPKTESESQKQIGVQ</sequence>